<evidence type="ECO:0000313" key="11">
    <source>
        <dbReference type="Proteomes" id="UP001629113"/>
    </source>
</evidence>
<dbReference type="Pfam" id="PF07690">
    <property type="entry name" value="MFS_1"/>
    <property type="match status" value="1"/>
</dbReference>
<dbReference type="PANTHER" id="PTHR23506:SF23">
    <property type="entry name" value="GH10249P"/>
    <property type="match status" value="1"/>
</dbReference>
<feature type="transmembrane region" description="Helical" evidence="8">
    <location>
        <begin position="379"/>
        <end position="402"/>
    </location>
</feature>
<dbReference type="InterPro" id="IPR001958">
    <property type="entry name" value="Tet-R_TetA/multi-R_MdtG-like"/>
</dbReference>
<dbReference type="CDD" id="cd17325">
    <property type="entry name" value="MFS_MdtG_SLC18_like"/>
    <property type="match status" value="1"/>
</dbReference>
<sequence length="494" mass="52067">MFTRATLQTFVYGTRINNAAAPTWLRFRSSNSFIISTIAIAVFTDIFLYSLVVPVLPFALTVRAGVKEEDVQKWTSIFLSVYGAALAVASPILGWFADKTTSRRSPLLLGLLALGGSTAMLCVGTSLAVLIAGRFLQGVSAAVVWTVGLALVSDTVEKEEMGQAMGYMAAATSVGSLAGPLLGGVVYAKAGYYSVFAMGFALIGLDIFLRLMMIEKSVAQQWSMSNETTTEAGTEAETTSSGSCEIQPVPNSDEGGGDQPAESEKSQAAPEFTTRVPPMITLLKIPRLLASLFGCFVQSTSLAAFDSVLPIFVKDTFSWTSTGAGLIFICLVVPALCAPVIGFLSDKYGPRSLTTVGLAGSIPFWVCLRFVTANTLNQKVLLCALLALIGFCLTLVMAPLMAEIDHVLEEEEKRRPGGFGKKGAAAQGFGLFNAAFAIGTLIGPLWAGFIVDGAGWGTMGWSLGLLSGIGGVATFIWTGGRIFLKGPEGESVIV</sequence>
<feature type="transmembrane region" description="Helical" evidence="8">
    <location>
        <begin position="108"/>
        <end position="129"/>
    </location>
</feature>
<keyword evidence="3" id="KW-0813">Transport</keyword>
<feature type="transmembrane region" description="Helical" evidence="8">
    <location>
        <begin position="135"/>
        <end position="152"/>
    </location>
</feature>
<dbReference type="InterPro" id="IPR020846">
    <property type="entry name" value="MFS_dom"/>
</dbReference>
<evidence type="ECO:0000256" key="6">
    <source>
        <dbReference type="ARBA" id="ARBA00023136"/>
    </source>
</evidence>
<dbReference type="PRINTS" id="PR01035">
    <property type="entry name" value="TCRTETA"/>
</dbReference>
<organism evidence="10 11">
    <name type="scientific">Phlyctema vagabunda</name>
    <dbReference type="NCBI Taxonomy" id="108571"/>
    <lineage>
        <taxon>Eukaryota</taxon>
        <taxon>Fungi</taxon>
        <taxon>Dikarya</taxon>
        <taxon>Ascomycota</taxon>
        <taxon>Pezizomycotina</taxon>
        <taxon>Leotiomycetes</taxon>
        <taxon>Helotiales</taxon>
        <taxon>Dermateaceae</taxon>
        <taxon>Phlyctema</taxon>
    </lineage>
</organism>
<gene>
    <name evidence="10" type="ORF">PVAG01_03826</name>
</gene>
<feature type="transmembrane region" description="Helical" evidence="8">
    <location>
        <begin position="192"/>
        <end position="213"/>
    </location>
</feature>
<dbReference type="InterPro" id="IPR011701">
    <property type="entry name" value="MFS"/>
</dbReference>
<evidence type="ECO:0000256" key="1">
    <source>
        <dbReference type="ARBA" id="ARBA00004141"/>
    </source>
</evidence>
<dbReference type="InterPro" id="IPR036259">
    <property type="entry name" value="MFS_trans_sf"/>
</dbReference>
<evidence type="ECO:0000256" key="8">
    <source>
        <dbReference type="SAM" id="Phobius"/>
    </source>
</evidence>
<feature type="transmembrane region" description="Helical" evidence="8">
    <location>
        <begin position="356"/>
        <end position="373"/>
    </location>
</feature>
<dbReference type="PROSITE" id="PS50850">
    <property type="entry name" value="MFS"/>
    <property type="match status" value="1"/>
</dbReference>
<evidence type="ECO:0000256" key="4">
    <source>
        <dbReference type="ARBA" id="ARBA00022692"/>
    </source>
</evidence>
<keyword evidence="6 8" id="KW-0472">Membrane</keyword>
<evidence type="ECO:0000256" key="2">
    <source>
        <dbReference type="ARBA" id="ARBA00006829"/>
    </source>
</evidence>
<feature type="transmembrane region" description="Helical" evidence="8">
    <location>
        <begin position="324"/>
        <end position="344"/>
    </location>
</feature>
<reference evidence="10 11" key="1">
    <citation type="submission" date="2024-06" db="EMBL/GenBank/DDBJ databases">
        <title>Complete genome of Phlyctema vagabunda strain 19-DSS-EL-015.</title>
        <authorList>
            <person name="Fiorenzani C."/>
        </authorList>
    </citation>
    <scope>NUCLEOTIDE SEQUENCE [LARGE SCALE GENOMIC DNA]</scope>
    <source>
        <strain evidence="10 11">19-DSS-EL-015</strain>
    </source>
</reference>
<feature type="transmembrane region" description="Helical" evidence="8">
    <location>
        <begin position="164"/>
        <end position="186"/>
    </location>
</feature>
<dbReference type="Proteomes" id="UP001629113">
    <property type="component" value="Unassembled WGS sequence"/>
</dbReference>
<comment type="similarity">
    <text evidence="2">Belongs to the major facilitator superfamily. Vesicular transporter family.</text>
</comment>
<feature type="compositionally biased region" description="Low complexity" evidence="7">
    <location>
        <begin position="227"/>
        <end position="243"/>
    </location>
</feature>
<keyword evidence="11" id="KW-1185">Reference proteome</keyword>
<dbReference type="PANTHER" id="PTHR23506">
    <property type="entry name" value="GH10249P"/>
    <property type="match status" value="1"/>
</dbReference>
<evidence type="ECO:0000256" key="7">
    <source>
        <dbReference type="SAM" id="MobiDB-lite"/>
    </source>
</evidence>
<protein>
    <submittedName>
        <fullName evidence="10">Vesicular amine transporter</fullName>
    </submittedName>
</protein>
<dbReference type="InterPro" id="IPR050930">
    <property type="entry name" value="MFS_Vesicular_Transporter"/>
</dbReference>
<name>A0ABR4PMH6_9HELO</name>
<dbReference type="Gene3D" id="1.20.1250.20">
    <property type="entry name" value="MFS general substrate transporter like domains"/>
    <property type="match status" value="2"/>
</dbReference>
<feature type="transmembrane region" description="Helical" evidence="8">
    <location>
        <begin position="33"/>
        <end position="56"/>
    </location>
</feature>
<dbReference type="SUPFAM" id="SSF103473">
    <property type="entry name" value="MFS general substrate transporter"/>
    <property type="match status" value="1"/>
</dbReference>
<evidence type="ECO:0000256" key="5">
    <source>
        <dbReference type="ARBA" id="ARBA00022989"/>
    </source>
</evidence>
<comment type="subcellular location">
    <subcellularLocation>
        <location evidence="1">Membrane</location>
        <topology evidence="1">Multi-pass membrane protein</topology>
    </subcellularLocation>
</comment>
<proteinExistence type="inferred from homology"/>
<feature type="domain" description="Major facilitator superfamily (MFS) profile" evidence="9">
    <location>
        <begin position="38"/>
        <end position="482"/>
    </location>
</feature>
<dbReference type="EMBL" id="JBFCZG010000003">
    <property type="protein sequence ID" value="KAL3424545.1"/>
    <property type="molecule type" value="Genomic_DNA"/>
</dbReference>
<evidence type="ECO:0000256" key="3">
    <source>
        <dbReference type="ARBA" id="ARBA00022448"/>
    </source>
</evidence>
<feature type="transmembrane region" description="Helical" evidence="8">
    <location>
        <begin position="423"/>
        <end position="447"/>
    </location>
</feature>
<keyword evidence="5 8" id="KW-1133">Transmembrane helix</keyword>
<feature type="transmembrane region" description="Helical" evidence="8">
    <location>
        <begin position="76"/>
        <end position="96"/>
    </location>
</feature>
<evidence type="ECO:0000313" key="10">
    <source>
        <dbReference type="EMBL" id="KAL3424545.1"/>
    </source>
</evidence>
<evidence type="ECO:0000259" key="9">
    <source>
        <dbReference type="PROSITE" id="PS50850"/>
    </source>
</evidence>
<feature type="region of interest" description="Disordered" evidence="7">
    <location>
        <begin position="225"/>
        <end position="270"/>
    </location>
</feature>
<keyword evidence="4 8" id="KW-0812">Transmembrane</keyword>
<comment type="caution">
    <text evidence="10">The sequence shown here is derived from an EMBL/GenBank/DDBJ whole genome shotgun (WGS) entry which is preliminary data.</text>
</comment>
<feature type="transmembrane region" description="Helical" evidence="8">
    <location>
        <begin position="459"/>
        <end position="477"/>
    </location>
</feature>
<accession>A0ABR4PMH6</accession>